<feature type="region of interest" description="Disordered" evidence="1">
    <location>
        <begin position="1"/>
        <end position="39"/>
    </location>
</feature>
<comment type="caution">
    <text evidence="2">The sequence shown here is derived from an EMBL/GenBank/DDBJ whole genome shotgun (WGS) entry which is preliminary data.</text>
</comment>
<evidence type="ECO:0000256" key="1">
    <source>
        <dbReference type="SAM" id="MobiDB-lite"/>
    </source>
</evidence>
<feature type="compositionally biased region" description="Basic and acidic residues" evidence="1">
    <location>
        <begin position="11"/>
        <end position="32"/>
    </location>
</feature>
<feature type="compositionally biased region" description="Basic residues" evidence="1">
    <location>
        <begin position="1"/>
        <end position="10"/>
    </location>
</feature>
<name>A0AAE1TMU9_9EUCA</name>
<protein>
    <submittedName>
        <fullName evidence="2">Uncharacterized protein</fullName>
    </submittedName>
</protein>
<organism evidence="2 3">
    <name type="scientific">Petrolisthes manimaculis</name>
    <dbReference type="NCBI Taxonomy" id="1843537"/>
    <lineage>
        <taxon>Eukaryota</taxon>
        <taxon>Metazoa</taxon>
        <taxon>Ecdysozoa</taxon>
        <taxon>Arthropoda</taxon>
        <taxon>Crustacea</taxon>
        <taxon>Multicrustacea</taxon>
        <taxon>Malacostraca</taxon>
        <taxon>Eumalacostraca</taxon>
        <taxon>Eucarida</taxon>
        <taxon>Decapoda</taxon>
        <taxon>Pleocyemata</taxon>
        <taxon>Anomura</taxon>
        <taxon>Galatheoidea</taxon>
        <taxon>Porcellanidae</taxon>
        <taxon>Petrolisthes</taxon>
    </lineage>
</organism>
<proteinExistence type="predicted"/>
<sequence>MEINGRRKLGGRAESKSAEKSGRDKETSEEVYRSVGRKTMQDVRLKGGEVCKKTSGRSRRMGAKELERVGYMEQQRGWMW</sequence>
<gene>
    <name evidence="2" type="ORF">Pmani_037915</name>
</gene>
<dbReference type="Proteomes" id="UP001292094">
    <property type="component" value="Unassembled WGS sequence"/>
</dbReference>
<evidence type="ECO:0000313" key="2">
    <source>
        <dbReference type="EMBL" id="KAK4289099.1"/>
    </source>
</evidence>
<reference evidence="2" key="1">
    <citation type="submission" date="2023-11" db="EMBL/GenBank/DDBJ databases">
        <title>Genome assemblies of two species of porcelain crab, Petrolisthes cinctipes and Petrolisthes manimaculis (Anomura: Porcellanidae).</title>
        <authorList>
            <person name="Angst P."/>
        </authorList>
    </citation>
    <scope>NUCLEOTIDE SEQUENCE</scope>
    <source>
        <strain evidence="2">PB745_02</strain>
        <tissue evidence="2">Gill</tissue>
    </source>
</reference>
<dbReference type="AlphaFoldDB" id="A0AAE1TMU9"/>
<keyword evidence="3" id="KW-1185">Reference proteome</keyword>
<dbReference type="EMBL" id="JAWZYT010005988">
    <property type="protein sequence ID" value="KAK4289099.1"/>
    <property type="molecule type" value="Genomic_DNA"/>
</dbReference>
<evidence type="ECO:0000313" key="3">
    <source>
        <dbReference type="Proteomes" id="UP001292094"/>
    </source>
</evidence>
<accession>A0AAE1TMU9</accession>